<reference evidence="2" key="1">
    <citation type="submission" date="2016-10" db="EMBL/GenBank/DDBJ databases">
        <authorList>
            <person name="Varghese N."/>
            <person name="Submissions S."/>
        </authorList>
    </citation>
    <scope>NUCLEOTIDE SEQUENCE [LARGE SCALE GENOMIC DNA]</scope>
    <source>
        <strain evidence="2">DSM 24499</strain>
    </source>
</reference>
<evidence type="ECO:0000313" key="1">
    <source>
        <dbReference type="EMBL" id="SFB72156.1"/>
    </source>
</evidence>
<organism evidence="1 2">
    <name type="scientific">Zunongwangia mangrovi</name>
    <dbReference type="NCBI Taxonomy" id="1334022"/>
    <lineage>
        <taxon>Bacteria</taxon>
        <taxon>Pseudomonadati</taxon>
        <taxon>Bacteroidota</taxon>
        <taxon>Flavobacteriia</taxon>
        <taxon>Flavobacteriales</taxon>
        <taxon>Flavobacteriaceae</taxon>
        <taxon>Zunongwangia</taxon>
    </lineage>
</organism>
<dbReference type="EMBL" id="FOKV01000001">
    <property type="protein sequence ID" value="SFB72156.1"/>
    <property type="molecule type" value="Genomic_DNA"/>
</dbReference>
<gene>
    <name evidence="1" type="ORF">SAMN04487907_101256</name>
</gene>
<sequence length="260" mass="29561">MARQLENTQLLFVDLNGANIQNPNIFYSVKLAEYLGGDGDSIRNKLCDINLTAFYCHDLPDWSKMNEAILKFNVKYYPSNDNNADLNEASFVRDFRVKDGTSPGGFLHRKIFKNVNYGEELFLKVKLDEIDEKFDISKVTGMIQNTSIGEYLNLGGALDYIKLGTEIYDGIAEMVVKDDPIWDEDDISLHSDFPQGGGSAALKEGTYILISTSDTKGKSTKYWEDDYSNVFYKGKHLHLGAEENDNHLKTNYMVFEIKFH</sequence>
<dbReference type="Proteomes" id="UP000199438">
    <property type="component" value="Unassembled WGS sequence"/>
</dbReference>
<keyword evidence="2" id="KW-1185">Reference proteome</keyword>
<dbReference type="STRING" id="1334022.SAMN04487907_101256"/>
<dbReference type="OrthoDB" id="951535at68336"/>
<dbReference type="RefSeq" id="WP_092539589.1">
    <property type="nucleotide sequence ID" value="NZ_FOKV01000001.1"/>
</dbReference>
<dbReference type="AlphaFoldDB" id="A0A1I1DCR0"/>
<accession>A0A1I1DCR0</accession>
<proteinExistence type="predicted"/>
<name>A0A1I1DCR0_9FLAO</name>
<protein>
    <submittedName>
        <fullName evidence="1">Uncharacterized protein</fullName>
    </submittedName>
</protein>
<evidence type="ECO:0000313" key="2">
    <source>
        <dbReference type="Proteomes" id="UP000199438"/>
    </source>
</evidence>